<sequence>MTTAIQLTPQDTIERGLDLAAAEGADGCVVIVAETSSANLRWANNTLTTNGAMRGSSVTVIATVGAGEGTAAGVVGRSSATDTSLGDLVSAAVATARGSSPAEDARPLVDGSVGADWAAEPEETSVSVYEKFAPALGETLKRAGKESRWLYGFADHEVTTLYLGSSAGLRLRQALPRGFVSETGKSGDLSQSAWVGAATRDFADIDPFALDTELNRRLGWASRTVSVDAGRHPTILPPAAVADLMTYLFWQLDGREAFEGRSVFSTPSGGTRIGDALSSQPVNLLSDPQLPGLETFPFAVARSSGGASSVFDNGLTLSATDWIRGGKLEHLMTSRHTADLIGAPAASPGIDNYVLSVDGASGSTDDLVAGVEHGLLLTCLWYIRMVDPQTSLLTGLTRDGVYLVENGEVTGAVNNFRFNESPVDLLARFSAAGATVPSFSREWGDYFSRTATPPLLVPDFNMSSVSQAS</sequence>
<gene>
    <name evidence="2" type="ORF">E0H75_15920</name>
</gene>
<dbReference type="Proteomes" id="UP000293342">
    <property type="component" value="Unassembled WGS sequence"/>
</dbReference>
<dbReference type="GO" id="GO:0008237">
    <property type="term" value="F:metallopeptidase activity"/>
    <property type="evidence" value="ECO:0007669"/>
    <property type="project" value="InterPro"/>
</dbReference>
<dbReference type="PANTHER" id="PTHR43666:SF1">
    <property type="entry name" value="CONSERVED PROTEIN"/>
    <property type="match status" value="1"/>
</dbReference>
<name>A0A4R0JTC7_9ACTN</name>
<accession>A0A4R0JTC7</accession>
<dbReference type="InterPro" id="IPR045569">
    <property type="entry name" value="Metalloprtase-TldD/E_C"/>
</dbReference>
<dbReference type="Pfam" id="PF19289">
    <property type="entry name" value="PmbA_TldD_3rd"/>
    <property type="match status" value="1"/>
</dbReference>
<proteinExistence type="predicted"/>
<dbReference type="Gene3D" id="3.30.2290.10">
    <property type="entry name" value="PmbA/TldD superfamily"/>
    <property type="match status" value="1"/>
</dbReference>
<protein>
    <submittedName>
        <fullName evidence="2">TldD/PmbA family protein</fullName>
    </submittedName>
</protein>
<dbReference type="GO" id="GO:0006508">
    <property type="term" value="P:proteolysis"/>
    <property type="evidence" value="ECO:0007669"/>
    <property type="project" value="InterPro"/>
</dbReference>
<evidence type="ECO:0000313" key="3">
    <source>
        <dbReference type="Proteomes" id="UP000293342"/>
    </source>
</evidence>
<dbReference type="AlphaFoldDB" id="A0A4R0JTC7"/>
<evidence type="ECO:0000259" key="1">
    <source>
        <dbReference type="Pfam" id="PF19289"/>
    </source>
</evidence>
<dbReference type="InterPro" id="IPR036059">
    <property type="entry name" value="TldD/PmbA_sf"/>
</dbReference>
<feature type="domain" description="Metalloprotease TldD/E C-terminal" evidence="1">
    <location>
        <begin position="230"/>
        <end position="463"/>
    </location>
</feature>
<dbReference type="OrthoDB" id="9763230at2"/>
<evidence type="ECO:0000313" key="2">
    <source>
        <dbReference type="EMBL" id="TCC49807.1"/>
    </source>
</evidence>
<comment type="caution">
    <text evidence="2">The sequence shown here is derived from an EMBL/GenBank/DDBJ whole genome shotgun (WGS) entry which is preliminary data.</text>
</comment>
<dbReference type="PANTHER" id="PTHR43666">
    <property type="entry name" value="TLDD PROTEIN"/>
    <property type="match status" value="1"/>
</dbReference>
<dbReference type="InterPro" id="IPR035068">
    <property type="entry name" value="TldD/PmbA_N"/>
</dbReference>
<reference evidence="2 3" key="1">
    <citation type="submission" date="2019-02" db="EMBL/GenBank/DDBJ databases">
        <title>Kribbella capetownensis sp. nov. and Kribbella speibonae sp. nov., isolated from soil.</title>
        <authorList>
            <person name="Curtis S.M."/>
            <person name="Norton I."/>
            <person name="Everest G.J."/>
            <person name="Meyers P.R."/>
        </authorList>
    </citation>
    <scope>NUCLEOTIDE SEQUENCE [LARGE SCALE GENOMIC DNA]</scope>
    <source>
        <strain evidence="2 3">YM53</strain>
    </source>
</reference>
<organism evidence="2 3">
    <name type="scientific">Kribbella capetownensis</name>
    <dbReference type="NCBI Taxonomy" id="1572659"/>
    <lineage>
        <taxon>Bacteria</taxon>
        <taxon>Bacillati</taxon>
        <taxon>Actinomycetota</taxon>
        <taxon>Actinomycetes</taxon>
        <taxon>Propionibacteriales</taxon>
        <taxon>Kribbellaceae</taxon>
        <taxon>Kribbella</taxon>
    </lineage>
</organism>
<keyword evidence="3" id="KW-1185">Reference proteome</keyword>
<dbReference type="RefSeq" id="WP_131514329.1">
    <property type="nucleotide sequence ID" value="NZ_SJKD01000003.1"/>
</dbReference>
<dbReference type="EMBL" id="SJKD01000003">
    <property type="protein sequence ID" value="TCC49807.1"/>
    <property type="molecule type" value="Genomic_DNA"/>
</dbReference>
<dbReference type="SUPFAM" id="SSF111283">
    <property type="entry name" value="Putative modulator of DNA gyrase, PmbA/TldD"/>
    <property type="match status" value="1"/>
</dbReference>